<dbReference type="GO" id="GO:0004430">
    <property type="term" value="F:1-phosphatidylinositol 4-kinase activity"/>
    <property type="evidence" value="ECO:0007669"/>
    <property type="project" value="UniProtKB-EC"/>
</dbReference>
<feature type="domain" description="PI3K/PI4K catalytic" evidence="8">
    <location>
        <begin position="268"/>
        <end position="560"/>
    </location>
</feature>
<feature type="domain" description="Ubiquitin-like" evidence="7">
    <location>
        <begin position="34"/>
        <end position="105"/>
    </location>
</feature>
<dbReference type="Pfam" id="PF00454">
    <property type="entry name" value="PI3_PI4_kinase"/>
    <property type="match status" value="1"/>
</dbReference>
<keyword evidence="6" id="KW-0067">ATP-binding</keyword>
<dbReference type="EMBL" id="JARBHA010000015">
    <property type="protein sequence ID" value="KAJ9681167.1"/>
    <property type="molecule type" value="Genomic_DNA"/>
</dbReference>
<evidence type="ECO:0000313" key="10">
    <source>
        <dbReference type="Proteomes" id="UP001168098"/>
    </source>
</evidence>
<keyword evidence="4" id="KW-0547">Nucleotide-binding</keyword>
<dbReference type="SUPFAM" id="SSF56112">
    <property type="entry name" value="Protein kinase-like (PK-like)"/>
    <property type="match status" value="1"/>
</dbReference>
<evidence type="ECO:0000256" key="5">
    <source>
        <dbReference type="ARBA" id="ARBA00022777"/>
    </source>
</evidence>
<dbReference type="CDD" id="cd17039">
    <property type="entry name" value="Ubl_ubiquitin_like"/>
    <property type="match status" value="1"/>
</dbReference>
<name>A0AA38Z2T1_VITRO</name>
<dbReference type="GO" id="GO:0005524">
    <property type="term" value="F:ATP binding"/>
    <property type="evidence" value="ECO:0007669"/>
    <property type="project" value="UniProtKB-KW"/>
</dbReference>
<accession>A0AA38Z2T1</accession>
<dbReference type="Pfam" id="PF00240">
    <property type="entry name" value="ubiquitin"/>
    <property type="match status" value="2"/>
</dbReference>
<protein>
    <recommendedName>
        <fullName evidence="2">1-phosphatidylinositol 4-kinase</fullName>
        <ecNumber evidence="2">2.7.1.67</ecNumber>
    </recommendedName>
</protein>
<evidence type="ECO:0000256" key="6">
    <source>
        <dbReference type="ARBA" id="ARBA00022840"/>
    </source>
</evidence>
<organism evidence="9 10">
    <name type="scientific">Vitis rotundifolia</name>
    <name type="common">Muscadine grape</name>
    <dbReference type="NCBI Taxonomy" id="103349"/>
    <lineage>
        <taxon>Eukaryota</taxon>
        <taxon>Viridiplantae</taxon>
        <taxon>Streptophyta</taxon>
        <taxon>Embryophyta</taxon>
        <taxon>Tracheophyta</taxon>
        <taxon>Spermatophyta</taxon>
        <taxon>Magnoliopsida</taxon>
        <taxon>eudicotyledons</taxon>
        <taxon>Gunneridae</taxon>
        <taxon>Pentapetalae</taxon>
        <taxon>rosids</taxon>
        <taxon>Vitales</taxon>
        <taxon>Vitaceae</taxon>
        <taxon>Viteae</taxon>
        <taxon>Vitis</taxon>
    </lineage>
</organism>
<dbReference type="PANTHER" id="PTHR45800">
    <property type="entry name" value="PHOSPHATIDYLINOSITOL 4-KINASE GAMMA"/>
    <property type="match status" value="1"/>
</dbReference>
<sequence>MSSAALVLAPINSEAILSHNHFHTQPGLFSNESILIFLAFSGSMIPMRVMRSDSIEAVKLRVQNCRGFVVKKQKLVCGGKELARSGSLVRDYGVADGNVFHLVLKLSDLQIINVRTAYGEEFTFHVERSRDVGYVKHQVAKKGGLVDVEDQEIVCDGKRVEDQRLIDDICEHSDAVLHLLVRKSAKISCRPVRKNFKLSVVTAELNEKKDCDGVDGERGCVSKDIVVVPQKPPNKDVWLEPIIVNRKVELSSVMRSLINSTSNGLDAGNYPLRSSEGTGGVYFMPDVSGNRYISVFKPMDEEPMAVNNPRGLPISTNGEGLKGGTRVGEGAFREVAAYILDHPRSGRRSFYSNEKGFAGVPPTTMVKCLHKAFNHTGDVMVKIGSLQSFMENSGSCEDIGPAGFPVEEVHKITVLDIRLANVDRHAGNILMSKDDDGRTLLIPIDHGYCLPESFEDCTFEWLYWPQARVPYSAATIRYIQSLDTEEDIGLLQFHGWDLPLECARILRISTMLLKKGVELGLTPFTIGSVMCRETLNTKSMIEEIVLEAQASMLPDFSEASFLESVSQIMDRRLSEISE</sequence>
<dbReference type="InterPro" id="IPR044571">
    <property type="entry name" value="P4KG1-8"/>
</dbReference>
<keyword evidence="3" id="KW-0808">Transferase</keyword>
<dbReference type="PANTHER" id="PTHR45800:SF24">
    <property type="entry name" value="PHOSPHATIDYLINOSITOL 4-KINASE GAMMA 4"/>
    <property type="match status" value="1"/>
</dbReference>
<proteinExistence type="inferred from homology"/>
<dbReference type="InterPro" id="IPR011009">
    <property type="entry name" value="Kinase-like_dom_sf"/>
</dbReference>
<dbReference type="InterPro" id="IPR000626">
    <property type="entry name" value="Ubiquitin-like_dom"/>
</dbReference>
<dbReference type="InterPro" id="IPR000403">
    <property type="entry name" value="PI3/4_kinase_cat_dom"/>
</dbReference>
<dbReference type="Gene3D" id="3.10.20.90">
    <property type="entry name" value="Phosphatidylinositol 3-kinase Catalytic Subunit, Chain A, domain 1"/>
    <property type="match status" value="2"/>
</dbReference>
<dbReference type="InterPro" id="IPR029071">
    <property type="entry name" value="Ubiquitin-like_domsf"/>
</dbReference>
<dbReference type="SMART" id="SM00213">
    <property type="entry name" value="UBQ"/>
    <property type="match status" value="2"/>
</dbReference>
<dbReference type="AlphaFoldDB" id="A0AA38Z2T1"/>
<keyword evidence="5" id="KW-0418">Kinase</keyword>
<evidence type="ECO:0000256" key="1">
    <source>
        <dbReference type="ARBA" id="ARBA00008941"/>
    </source>
</evidence>
<evidence type="ECO:0000259" key="8">
    <source>
        <dbReference type="PROSITE" id="PS50290"/>
    </source>
</evidence>
<evidence type="ECO:0000259" key="7">
    <source>
        <dbReference type="PROSITE" id="PS50053"/>
    </source>
</evidence>
<comment type="caution">
    <text evidence="9">The sequence shown here is derived from an EMBL/GenBank/DDBJ whole genome shotgun (WGS) entry which is preliminary data.</text>
</comment>
<keyword evidence="10" id="KW-1185">Reference proteome</keyword>
<evidence type="ECO:0000256" key="2">
    <source>
        <dbReference type="ARBA" id="ARBA00012169"/>
    </source>
</evidence>
<dbReference type="PROSITE" id="PS50290">
    <property type="entry name" value="PI3_4_KINASE_3"/>
    <property type="match status" value="1"/>
</dbReference>
<feature type="domain" description="Ubiquitin-like" evidence="7">
    <location>
        <begin position="112"/>
        <end position="186"/>
    </location>
</feature>
<evidence type="ECO:0000313" key="9">
    <source>
        <dbReference type="EMBL" id="KAJ9681167.1"/>
    </source>
</evidence>
<evidence type="ECO:0000256" key="4">
    <source>
        <dbReference type="ARBA" id="ARBA00022741"/>
    </source>
</evidence>
<evidence type="ECO:0000256" key="3">
    <source>
        <dbReference type="ARBA" id="ARBA00022679"/>
    </source>
</evidence>
<dbReference type="PROSITE" id="PS50053">
    <property type="entry name" value="UBIQUITIN_2"/>
    <property type="match status" value="2"/>
</dbReference>
<gene>
    <name evidence="9" type="ORF">PVL29_020182</name>
</gene>
<reference evidence="9 10" key="1">
    <citation type="journal article" date="2023" name="BMC Biotechnol.">
        <title>Vitis rotundifolia cv Carlos genome sequencing.</title>
        <authorList>
            <person name="Huff M."/>
            <person name="Hulse-Kemp A."/>
            <person name="Scheffler B."/>
            <person name="Youngblood R."/>
            <person name="Simpson S."/>
            <person name="Babiker E."/>
            <person name="Staton M."/>
        </authorList>
    </citation>
    <scope>NUCLEOTIDE SEQUENCE [LARGE SCALE GENOMIC DNA]</scope>
    <source>
        <tissue evidence="9">Leaf</tissue>
    </source>
</reference>
<dbReference type="Proteomes" id="UP001168098">
    <property type="component" value="Unassembled WGS sequence"/>
</dbReference>
<dbReference type="SUPFAM" id="SSF54236">
    <property type="entry name" value="Ubiquitin-like"/>
    <property type="match status" value="2"/>
</dbReference>
<comment type="similarity">
    <text evidence="1">Belongs to the PI3/PI4-kinase family. Type II PI4K subfamily.</text>
</comment>
<dbReference type="EC" id="2.7.1.67" evidence="2"/>